<feature type="compositionally biased region" description="Polar residues" evidence="1">
    <location>
        <begin position="67"/>
        <end position="81"/>
    </location>
</feature>
<dbReference type="AlphaFoldDB" id="A0A438KI54"/>
<name>A0A438KI54_VITVI</name>
<gene>
    <name evidence="2" type="ORF">CK203_002755</name>
</gene>
<evidence type="ECO:0000313" key="3">
    <source>
        <dbReference type="Proteomes" id="UP000288805"/>
    </source>
</evidence>
<sequence>MKHSSSLSIPDLIEEIEALLLAQESRIEKNIKIENLSTPSLAHLITTNSSPHFTQNGSPHFYYKASTRNSNFHPPTHSGNGMQHFRGNLSQRGR</sequence>
<dbReference type="Proteomes" id="UP000288805">
    <property type="component" value="Unassembled WGS sequence"/>
</dbReference>
<organism evidence="2 3">
    <name type="scientific">Vitis vinifera</name>
    <name type="common">Grape</name>
    <dbReference type="NCBI Taxonomy" id="29760"/>
    <lineage>
        <taxon>Eukaryota</taxon>
        <taxon>Viridiplantae</taxon>
        <taxon>Streptophyta</taxon>
        <taxon>Embryophyta</taxon>
        <taxon>Tracheophyta</taxon>
        <taxon>Spermatophyta</taxon>
        <taxon>Magnoliopsida</taxon>
        <taxon>eudicotyledons</taxon>
        <taxon>Gunneridae</taxon>
        <taxon>Pentapetalae</taxon>
        <taxon>rosids</taxon>
        <taxon>Vitales</taxon>
        <taxon>Vitaceae</taxon>
        <taxon>Viteae</taxon>
        <taxon>Vitis</taxon>
    </lineage>
</organism>
<accession>A0A438KI54</accession>
<comment type="caution">
    <text evidence="2">The sequence shown here is derived from an EMBL/GenBank/DDBJ whole genome shotgun (WGS) entry which is preliminary data.</text>
</comment>
<evidence type="ECO:0000313" key="2">
    <source>
        <dbReference type="EMBL" id="RVX20883.1"/>
    </source>
</evidence>
<reference evidence="2 3" key="1">
    <citation type="journal article" date="2018" name="PLoS Genet.">
        <title>Population sequencing reveals clonal diversity and ancestral inbreeding in the grapevine cultivar Chardonnay.</title>
        <authorList>
            <person name="Roach M.J."/>
            <person name="Johnson D.L."/>
            <person name="Bohlmann J."/>
            <person name="van Vuuren H.J."/>
            <person name="Jones S.J."/>
            <person name="Pretorius I.S."/>
            <person name="Schmidt S.A."/>
            <person name="Borneman A.R."/>
        </authorList>
    </citation>
    <scope>NUCLEOTIDE SEQUENCE [LARGE SCALE GENOMIC DNA]</scope>
    <source>
        <strain evidence="3">cv. Chardonnay</strain>
        <tissue evidence="2">Leaf</tissue>
    </source>
</reference>
<feature type="region of interest" description="Disordered" evidence="1">
    <location>
        <begin position="67"/>
        <end position="94"/>
    </location>
</feature>
<evidence type="ECO:0000256" key="1">
    <source>
        <dbReference type="SAM" id="MobiDB-lite"/>
    </source>
</evidence>
<dbReference type="EMBL" id="QGNW01000006">
    <property type="protein sequence ID" value="RVX20883.1"/>
    <property type="molecule type" value="Genomic_DNA"/>
</dbReference>
<proteinExistence type="predicted"/>
<protein>
    <submittedName>
        <fullName evidence="2">Uncharacterized protein</fullName>
    </submittedName>
</protein>